<evidence type="ECO:0000256" key="1">
    <source>
        <dbReference type="SAM" id="SignalP"/>
    </source>
</evidence>
<evidence type="ECO:0000313" key="3">
    <source>
        <dbReference type="EMBL" id="SEI83275.1"/>
    </source>
</evidence>
<gene>
    <name evidence="3" type="ORF">SAMN05216201_102356</name>
</gene>
<feature type="signal peptide" evidence="1">
    <location>
        <begin position="1"/>
        <end position="26"/>
    </location>
</feature>
<evidence type="ECO:0000259" key="2">
    <source>
        <dbReference type="Pfam" id="PF13449"/>
    </source>
</evidence>
<name>A0A1H6U4G3_9PSED</name>
<feature type="chain" id="PRO_5017234030" evidence="1">
    <location>
        <begin position="27"/>
        <end position="336"/>
    </location>
</feature>
<dbReference type="EMBL" id="FNZE01000002">
    <property type="protein sequence ID" value="SEI83275.1"/>
    <property type="molecule type" value="Genomic_DNA"/>
</dbReference>
<sequence length="336" mass="36225">MRARLRPLLHLAGALLLLAGIPPARAEAPLEELALQAAQPVDGMAGGNLSGLARCADGRFWAVSDREDGQLYRLQPAGGHWQAAAEVFAAPPPPPNALPWGLRMGNRLLSPLRGGALDFEGLSCDGAGNRYLLSESELAVLQLPVAGEPRWLQLPPELLRQARARGLLLHFNALLEGLAVQPDGQRLWLAAERESRGLLALQRGSERWRCAADGCVLLAQGGRASRPLDPPDSPTQALDFGALSWHAGRLYSLERLQHRICRRDPHSGAVERCWSFAAAALTPERRYDTPFGVAEALWLDDGSAWIGLDNGEHANAAGERRPLILQLQAPAGGWSG</sequence>
<dbReference type="InterPro" id="IPR027372">
    <property type="entry name" value="Phytase-like_dom"/>
</dbReference>
<accession>A0A1H6U4G3</accession>
<reference evidence="4" key="1">
    <citation type="submission" date="2016-10" db="EMBL/GenBank/DDBJ databases">
        <authorList>
            <person name="Varghese N."/>
            <person name="Submissions S."/>
        </authorList>
    </citation>
    <scope>NUCLEOTIDE SEQUENCE [LARGE SCALE GENOMIC DNA]</scope>
    <source>
        <strain evidence="4">LMG 25967</strain>
    </source>
</reference>
<dbReference type="Proteomes" id="UP000242930">
    <property type="component" value="Unassembled WGS sequence"/>
</dbReference>
<dbReference type="AlphaFoldDB" id="A0A1H6U4G3"/>
<dbReference type="SUPFAM" id="SSF101898">
    <property type="entry name" value="NHL repeat"/>
    <property type="match status" value="1"/>
</dbReference>
<keyword evidence="4" id="KW-1185">Reference proteome</keyword>
<feature type="domain" description="Phytase-like" evidence="2">
    <location>
        <begin position="47"/>
        <end position="202"/>
    </location>
</feature>
<dbReference type="STRING" id="915471.SAMN05216201_102356"/>
<keyword evidence="1" id="KW-0732">Signal</keyword>
<protein>
    <submittedName>
        <fullName evidence="3">Esterase-like activity of phytase</fullName>
    </submittedName>
</protein>
<dbReference type="Pfam" id="PF13449">
    <property type="entry name" value="Phytase-like"/>
    <property type="match status" value="1"/>
</dbReference>
<evidence type="ECO:0000313" key="4">
    <source>
        <dbReference type="Proteomes" id="UP000242930"/>
    </source>
</evidence>
<dbReference type="RefSeq" id="WP_244517095.1">
    <property type="nucleotide sequence ID" value="NZ_FNZE01000002.1"/>
</dbReference>
<proteinExistence type="predicted"/>
<organism evidence="3 4">
    <name type="scientific">Pseudomonas linyingensis</name>
    <dbReference type="NCBI Taxonomy" id="915471"/>
    <lineage>
        <taxon>Bacteria</taxon>
        <taxon>Pseudomonadati</taxon>
        <taxon>Pseudomonadota</taxon>
        <taxon>Gammaproteobacteria</taxon>
        <taxon>Pseudomonadales</taxon>
        <taxon>Pseudomonadaceae</taxon>
        <taxon>Pseudomonas</taxon>
    </lineage>
</organism>